<sequence length="139" mass="15574">MPTLRQARVAEMIKRDLSEILSKDVGDPRVALVSVTDVEVAQDFSIAKVFISVMGDESEKQAAMKALRNGAGFIRGRLGAMLELRTVPMLVFRFDEGIDRGVRMFELLREEKQFAESLPPATEEELAAVREEMAEESEK</sequence>
<gene>
    <name evidence="2" type="primary">rbfA</name>
    <name evidence="3" type="ORF">HNQ39_004886</name>
</gene>
<dbReference type="InterPro" id="IPR015946">
    <property type="entry name" value="KH_dom-like_a/b"/>
</dbReference>
<dbReference type="PANTHER" id="PTHR33515:SF1">
    <property type="entry name" value="RIBOSOME-BINDING FACTOR A, CHLOROPLASTIC-RELATED"/>
    <property type="match status" value="1"/>
</dbReference>
<dbReference type="EMBL" id="JACHGW010000005">
    <property type="protein sequence ID" value="MBB6053054.1"/>
    <property type="molecule type" value="Genomic_DNA"/>
</dbReference>
<protein>
    <recommendedName>
        <fullName evidence="2">Ribosome-binding factor A</fullName>
    </recommendedName>
</protein>
<dbReference type="GO" id="GO:0030490">
    <property type="term" value="P:maturation of SSU-rRNA"/>
    <property type="evidence" value="ECO:0007669"/>
    <property type="project" value="UniProtKB-UniRule"/>
</dbReference>
<evidence type="ECO:0000256" key="1">
    <source>
        <dbReference type="ARBA" id="ARBA00022517"/>
    </source>
</evidence>
<organism evidence="3 4">
    <name type="scientific">Armatimonas rosea</name>
    <dbReference type="NCBI Taxonomy" id="685828"/>
    <lineage>
        <taxon>Bacteria</taxon>
        <taxon>Bacillati</taxon>
        <taxon>Armatimonadota</taxon>
        <taxon>Armatimonadia</taxon>
        <taxon>Armatimonadales</taxon>
        <taxon>Armatimonadaceae</taxon>
        <taxon>Armatimonas</taxon>
    </lineage>
</organism>
<proteinExistence type="inferred from homology"/>
<dbReference type="InterPro" id="IPR000238">
    <property type="entry name" value="RbfA"/>
</dbReference>
<reference evidence="3 4" key="1">
    <citation type="submission" date="2020-08" db="EMBL/GenBank/DDBJ databases">
        <title>Genomic Encyclopedia of Type Strains, Phase IV (KMG-IV): sequencing the most valuable type-strain genomes for metagenomic binning, comparative biology and taxonomic classification.</title>
        <authorList>
            <person name="Goeker M."/>
        </authorList>
    </citation>
    <scope>NUCLEOTIDE SEQUENCE [LARGE SCALE GENOMIC DNA]</scope>
    <source>
        <strain evidence="3 4">DSM 23562</strain>
    </source>
</reference>
<dbReference type="AlphaFoldDB" id="A0A7W9SW81"/>
<comment type="function">
    <text evidence="2">One of several proteins that assist in the late maturation steps of the functional core of the 30S ribosomal subunit. Associates with free 30S ribosomal subunits (but not with 30S subunits that are part of 70S ribosomes or polysomes). Required for efficient processing of 16S rRNA. May interact with the 5'-terminal helix region of 16S rRNA.</text>
</comment>
<accession>A0A7W9SW81</accession>
<dbReference type="InterPro" id="IPR023799">
    <property type="entry name" value="RbfA_dom_sf"/>
</dbReference>
<evidence type="ECO:0000313" key="4">
    <source>
        <dbReference type="Proteomes" id="UP000520814"/>
    </source>
</evidence>
<evidence type="ECO:0000256" key="2">
    <source>
        <dbReference type="HAMAP-Rule" id="MF_00003"/>
    </source>
</evidence>
<keyword evidence="2" id="KW-0963">Cytoplasm</keyword>
<dbReference type="HAMAP" id="MF_00003">
    <property type="entry name" value="RbfA"/>
    <property type="match status" value="1"/>
</dbReference>
<comment type="subunit">
    <text evidence="2">Monomer. Binds 30S ribosomal subunits, but not 50S ribosomal subunits or 70S ribosomes.</text>
</comment>
<name>A0A7W9SW81_ARMRO</name>
<dbReference type="PANTHER" id="PTHR33515">
    <property type="entry name" value="RIBOSOME-BINDING FACTOR A, CHLOROPLASTIC-RELATED"/>
    <property type="match status" value="1"/>
</dbReference>
<keyword evidence="1 2" id="KW-0690">Ribosome biogenesis</keyword>
<dbReference type="Gene3D" id="3.30.300.20">
    <property type="match status" value="1"/>
</dbReference>
<comment type="caution">
    <text evidence="3">The sequence shown here is derived from an EMBL/GenBank/DDBJ whole genome shotgun (WGS) entry which is preliminary data.</text>
</comment>
<dbReference type="Pfam" id="PF02033">
    <property type="entry name" value="RBFA"/>
    <property type="match status" value="1"/>
</dbReference>
<evidence type="ECO:0000313" key="3">
    <source>
        <dbReference type="EMBL" id="MBB6053054.1"/>
    </source>
</evidence>
<comment type="similarity">
    <text evidence="2">Belongs to the RbfA family.</text>
</comment>
<dbReference type="InterPro" id="IPR020053">
    <property type="entry name" value="Ribosome-bd_factorA_CS"/>
</dbReference>
<dbReference type="GO" id="GO:0005829">
    <property type="term" value="C:cytosol"/>
    <property type="evidence" value="ECO:0007669"/>
    <property type="project" value="TreeGrafter"/>
</dbReference>
<dbReference type="SUPFAM" id="SSF89919">
    <property type="entry name" value="Ribosome-binding factor A, RbfA"/>
    <property type="match status" value="1"/>
</dbReference>
<keyword evidence="4" id="KW-1185">Reference proteome</keyword>
<comment type="subcellular location">
    <subcellularLocation>
        <location evidence="2">Cytoplasm</location>
    </subcellularLocation>
</comment>
<dbReference type="RefSeq" id="WP_184202973.1">
    <property type="nucleotide sequence ID" value="NZ_JACHGW010000005.1"/>
</dbReference>
<dbReference type="GO" id="GO:0043024">
    <property type="term" value="F:ribosomal small subunit binding"/>
    <property type="evidence" value="ECO:0007669"/>
    <property type="project" value="TreeGrafter"/>
</dbReference>
<dbReference type="PROSITE" id="PS01319">
    <property type="entry name" value="RBFA"/>
    <property type="match status" value="1"/>
</dbReference>
<dbReference type="Proteomes" id="UP000520814">
    <property type="component" value="Unassembled WGS sequence"/>
</dbReference>
<dbReference type="NCBIfam" id="TIGR00082">
    <property type="entry name" value="rbfA"/>
    <property type="match status" value="1"/>
</dbReference>